<name>A0AAV1DHK5_OLDCO</name>
<organism evidence="1 2">
    <name type="scientific">Oldenlandia corymbosa var. corymbosa</name>
    <dbReference type="NCBI Taxonomy" id="529605"/>
    <lineage>
        <taxon>Eukaryota</taxon>
        <taxon>Viridiplantae</taxon>
        <taxon>Streptophyta</taxon>
        <taxon>Embryophyta</taxon>
        <taxon>Tracheophyta</taxon>
        <taxon>Spermatophyta</taxon>
        <taxon>Magnoliopsida</taxon>
        <taxon>eudicotyledons</taxon>
        <taxon>Gunneridae</taxon>
        <taxon>Pentapetalae</taxon>
        <taxon>asterids</taxon>
        <taxon>lamiids</taxon>
        <taxon>Gentianales</taxon>
        <taxon>Rubiaceae</taxon>
        <taxon>Rubioideae</taxon>
        <taxon>Spermacoceae</taxon>
        <taxon>Hedyotis-Oldenlandia complex</taxon>
        <taxon>Oldenlandia</taxon>
    </lineage>
</organism>
<evidence type="ECO:0000313" key="1">
    <source>
        <dbReference type="EMBL" id="CAI9107314.1"/>
    </source>
</evidence>
<protein>
    <submittedName>
        <fullName evidence="1">OLC1v1006640C1</fullName>
    </submittedName>
</protein>
<reference evidence="1" key="1">
    <citation type="submission" date="2023-03" db="EMBL/GenBank/DDBJ databases">
        <authorList>
            <person name="Julca I."/>
        </authorList>
    </citation>
    <scope>NUCLEOTIDE SEQUENCE</scope>
</reference>
<keyword evidence="2" id="KW-1185">Reference proteome</keyword>
<dbReference type="Proteomes" id="UP001161247">
    <property type="component" value="Chromosome 5"/>
</dbReference>
<proteinExistence type="predicted"/>
<evidence type="ECO:0000313" key="2">
    <source>
        <dbReference type="Proteomes" id="UP001161247"/>
    </source>
</evidence>
<dbReference type="AlphaFoldDB" id="A0AAV1DHK5"/>
<sequence length="120" mass="14617">MHVLRDCTRNQRNMFYAQKLREWFNTKLLARDKRWSTKFDTICWTLWNWRKNRVLNDDGIEVQAAVRLVNQRVDEMERSQKKLSWQAAEQSRRTEIGWVLQPGLKLILMERGGWWFIAGY</sequence>
<gene>
    <name evidence="1" type="ORF">OLC1_LOCUS15661</name>
</gene>
<dbReference type="EMBL" id="OX459122">
    <property type="protein sequence ID" value="CAI9107314.1"/>
    <property type="molecule type" value="Genomic_DNA"/>
</dbReference>
<accession>A0AAV1DHK5</accession>